<dbReference type="HOGENOM" id="CLU_004498_2_3_1"/>
<evidence type="ECO:0000256" key="3">
    <source>
        <dbReference type="ARBA" id="ARBA00005995"/>
    </source>
</evidence>
<proteinExistence type="inferred from homology"/>
<comment type="cofactor">
    <cofactor evidence="1">
        <name>FAD</name>
        <dbReference type="ChEBI" id="CHEBI:57692"/>
    </cofactor>
</comment>
<evidence type="ECO:0000256" key="4">
    <source>
        <dbReference type="ARBA" id="ARBA00022490"/>
    </source>
</evidence>
<dbReference type="Proteomes" id="UP000007303">
    <property type="component" value="Unassembled WGS sequence"/>
</dbReference>
<dbReference type="PANTHER" id="PTHR10742:SF405">
    <property type="entry name" value="PEROXISOMAL N(1)-ACETYL-SPERMINE_SPERMIDINE OXIDASE"/>
    <property type="match status" value="1"/>
</dbReference>
<dbReference type="SUPFAM" id="SSF51905">
    <property type="entry name" value="FAD/NAD(P)-binding domain"/>
    <property type="match status" value="1"/>
</dbReference>
<evidence type="ECO:0000259" key="8">
    <source>
        <dbReference type="PROSITE" id="PS50206"/>
    </source>
</evidence>
<evidence type="ECO:0000256" key="6">
    <source>
        <dbReference type="ARBA" id="ARBA00022827"/>
    </source>
</evidence>
<dbReference type="GO" id="GO:0005737">
    <property type="term" value="C:cytoplasm"/>
    <property type="evidence" value="ECO:0007669"/>
    <property type="project" value="UniProtKB-SubCell"/>
</dbReference>
<reference evidence="9" key="2">
    <citation type="submission" date="2025-08" db="UniProtKB">
        <authorList>
            <consortium name="Ensembl"/>
        </authorList>
    </citation>
    <scope>IDENTIFICATION</scope>
</reference>
<dbReference type="Ensembl" id="ENSTNIT00000019866.1">
    <property type="protein sequence ID" value="ENSTNIP00000019636.1"/>
    <property type="gene ID" value="ENSTNIG00000016536.1"/>
</dbReference>
<dbReference type="InParanoid" id="H3DGJ2"/>
<keyword evidence="6" id="KW-0274">FAD</keyword>
<keyword evidence="5" id="KW-0285">Flavoprotein</keyword>
<feature type="domain" description="Rhodanese" evidence="8">
    <location>
        <begin position="15"/>
        <end position="56"/>
    </location>
</feature>
<dbReference type="OMA" id="DVGCGWL"/>
<evidence type="ECO:0000256" key="5">
    <source>
        <dbReference type="ARBA" id="ARBA00022630"/>
    </source>
</evidence>
<evidence type="ECO:0000256" key="2">
    <source>
        <dbReference type="ARBA" id="ARBA00004496"/>
    </source>
</evidence>
<evidence type="ECO:0000256" key="7">
    <source>
        <dbReference type="ARBA" id="ARBA00023002"/>
    </source>
</evidence>
<evidence type="ECO:0000313" key="10">
    <source>
        <dbReference type="Proteomes" id="UP000007303"/>
    </source>
</evidence>
<dbReference type="GeneTree" id="ENSGT00940000158274"/>
<evidence type="ECO:0000313" key="9">
    <source>
        <dbReference type="Ensembl" id="ENSTNIP00000019636.1"/>
    </source>
</evidence>
<name>H3DGJ2_TETNG</name>
<dbReference type="FunCoup" id="H3DGJ2">
    <property type="interactions" value="739"/>
</dbReference>
<keyword evidence="4" id="KW-0963">Cytoplasm</keyword>
<sequence length="508" mass="56417">AEICDTQPVMANLNPQIVIIGSGISGLAAADRLLKAGFQHVRILEATKRSGGRIKTSALGTSVVEIGANWIHGPSEENPVFRLARQYGLLEEKALSLENQTIDVNGHPVLYPNVFTSSGRKLNVEDIVPAEELFTEIMEESSQFVTGGGEPFPSVGEFVRAQVQQRVEEKWKDIDEPAKSLLLCTISTLLKLESGINGAHSMDEVGLGAFGQYKSLPGLDCTFPGGYEGLIKNMMEGLPSGLVTYHQPVRCVHWNATEKKEKPVIIQCNNGEMIAADHVIVTIPLGFLKKHHSTLFSPPLPLNKIHSIQRLGFGTNNKIFVEFDSAWWDADCEIILPLWEDEDPLVPEKPDLPRSWIKKLSCFTVFKPAERYGHMLCGWIAGQESEYMETLSEQEVRDSVTQLVRRFTANPVITPKRILRSQWFHHPWTLGSYSYLAKGCSVQDVENLMEPLPTNRSQAQPMQVLFAGEATHPCYFSTVHGALLSGQREADRLISHYSSRNSSASPKS</sequence>
<dbReference type="PROSITE" id="PS50206">
    <property type="entry name" value="RHODANESE_3"/>
    <property type="match status" value="1"/>
</dbReference>
<comment type="similarity">
    <text evidence="3">Belongs to the flavin monoamine oxidase family.</text>
</comment>
<keyword evidence="7" id="KW-0560">Oxidoreductase</keyword>
<dbReference type="InterPro" id="IPR036188">
    <property type="entry name" value="FAD/NAD-bd_sf"/>
</dbReference>
<organism evidence="9 10">
    <name type="scientific">Tetraodon nigroviridis</name>
    <name type="common">Spotted green pufferfish</name>
    <name type="synonym">Chelonodon nigroviridis</name>
    <dbReference type="NCBI Taxonomy" id="99883"/>
    <lineage>
        <taxon>Eukaryota</taxon>
        <taxon>Metazoa</taxon>
        <taxon>Chordata</taxon>
        <taxon>Craniata</taxon>
        <taxon>Vertebrata</taxon>
        <taxon>Euteleostomi</taxon>
        <taxon>Actinopterygii</taxon>
        <taxon>Neopterygii</taxon>
        <taxon>Teleostei</taxon>
        <taxon>Neoteleostei</taxon>
        <taxon>Acanthomorphata</taxon>
        <taxon>Eupercaria</taxon>
        <taxon>Tetraodontiformes</taxon>
        <taxon>Tetradontoidea</taxon>
        <taxon>Tetraodontidae</taxon>
        <taxon>Tetraodon</taxon>
    </lineage>
</organism>
<evidence type="ECO:0000256" key="1">
    <source>
        <dbReference type="ARBA" id="ARBA00001974"/>
    </source>
</evidence>
<dbReference type="PANTHER" id="PTHR10742">
    <property type="entry name" value="FLAVIN MONOAMINE OXIDASE"/>
    <property type="match status" value="1"/>
</dbReference>
<protein>
    <recommendedName>
        <fullName evidence="8">Rhodanese domain-containing protein</fullName>
    </recommendedName>
</protein>
<comment type="subcellular location">
    <subcellularLocation>
        <location evidence="2">Cytoplasm</location>
    </subcellularLocation>
</comment>
<dbReference type="Gene3D" id="3.90.660.10">
    <property type="match status" value="1"/>
</dbReference>
<reference evidence="10" key="1">
    <citation type="journal article" date="2004" name="Nature">
        <title>Genome duplication in the teleost fish Tetraodon nigroviridis reveals the early vertebrate proto-karyotype.</title>
        <authorList>
            <person name="Jaillon O."/>
            <person name="Aury J.-M."/>
            <person name="Brunet F."/>
            <person name="Petit J.-L."/>
            <person name="Stange-Thomann N."/>
            <person name="Mauceli E."/>
            <person name="Bouneau L."/>
            <person name="Fischer C."/>
            <person name="Ozouf-Costaz C."/>
            <person name="Bernot A."/>
            <person name="Nicaud S."/>
            <person name="Jaffe D."/>
            <person name="Fisher S."/>
            <person name="Lutfalla G."/>
            <person name="Dossat C."/>
            <person name="Segurens B."/>
            <person name="Dasilva C."/>
            <person name="Salanoubat M."/>
            <person name="Levy M."/>
            <person name="Boudet N."/>
            <person name="Castellano S."/>
            <person name="Anthouard V."/>
            <person name="Jubin C."/>
            <person name="Castelli V."/>
            <person name="Katinka M."/>
            <person name="Vacherie B."/>
            <person name="Biemont C."/>
            <person name="Skalli Z."/>
            <person name="Cattolico L."/>
            <person name="Poulain J."/>
            <person name="De Berardinis V."/>
            <person name="Cruaud C."/>
            <person name="Duprat S."/>
            <person name="Brottier P."/>
            <person name="Coutanceau J.-P."/>
            <person name="Gouzy J."/>
            <person name="Parra G."/>
            <person name="Lardier G."/>
            <person name="Chapple C."/>
            <person name="McKernan K.J."/>
            <person name="McEwan P."/>
            <person name="Bosak S."/>
            <person name="Kellis M."/>
            <person name="Volff J.-N."/>
            <person name="Guigo R."/>
            <person name="Zody M.C."/>
            <person name="Mesirov J."/>
            <person name="Lindblad-Toh K."/>
            <person name="Birren B."/>
            <person name="Nusbaum C."/>
            <person name="Kahn D."/>
            <person name="Robinson-Rechavi M."/>
            <person name="Laudet V."/>
            <person name="Schachter V."/>
            <person name="Quetier F."/>
            <person name="Saurin W."/>
            <person name="Scarpelli C."/>
            <person name="Wincker P."/>
            <person name="Lander E.S."/>
            <person name="Weissenbach J."/>
            <person name="Roest Crollius H."/>
        </authorList>
    </citation>
    <scope>NUCLEOTIDE SEQUENCE [LARGE SCALE GENOMIC DNA]</scope>
</reference>
<dbReference type="STRING" id="99883.ENSTNIP00000019636"/>
<dbReference type="InterPro" id="IPR002937">
    <property type="entry name" value="Amino_oxidase"/>
</dbReference>
<dbReference type="GO" id="GO:0046592">
    <property type="term" value="F:polyamine oxidase activity"/>
    <property type="evidence" value="ECO:0007669"/>
    <property type="project" value="TreeGrafter"/>
</dbReference>
<dbReference type="AlphaFoldDB" id="H3DGJ2"/>
<dbReference type="SUPFAM" id="SSF54373">
    <property type="entry name" value="FAD-linked reductases, C-terminal domain"/>
    <property type="match status" value="1"/>
</dbReference>
<dbReference type="InterPro" id="IPR001763">
    <property type="entry name" value="Rhodanese-like_dom"/>
</dbReference>
<dbReference type="InterPro" id="IPR050281">
    <property type="entry name" value="Flavin_monoamine_oxidase"/>
</dbReference>
<dbReference type="Gene3D" id="3.50.50.60">
    <property type="entry name" value="FAD/NAD(P)-binding domain"/>
    <property type="match status" value="1"/>
</dbReference>
<dbReference type="GO" id="GO:0046203">
    <property type="term" value="P:spermidine catabolic process"/>
    <property type="evidence" value="ECO:0007669"/>
    <property type="project" value="TreeGrafter"/>
</dbReference>
<keyword evidence="10" id="KW-1185">Reference proteome</keyword>
<reference evidence="9" key="3">
    <citation type="submission" date="2025-09" db="UniProtKB">
        <authorList>
            <consortium name="Ensembl"/>
        </authorList>
    </citation>
    <scope>IDENTIFICATION</scope>
</reference>
<accession>H3DGJ2</accession>
<dbReference type="Pfam" id="PF01593">
    <property type="entry name" value="Amino_oxidase"/>
    <property type="match status" value="1"/>
</dbReference>